<proteinExistence type="predicted"/>
<name>A0A0K2T131_LEPSM</name>
<dbReference type="EMBL" id="HACA01002134">
    <property type="protein sequence ID" value="CDW19495.1"/>
    <property type="molecule type" value="Transcribed_RNA"/>
</dbReference>
<reference evidence="1" key="1">
    <citation type="submission" date="2014-05" db="EMBL/GenBank/DDBJ databases">
        <authorList>
            <person name="Chronopoulou M."/>
        </authorList>
    </citation>
    <scope>NUCLEOTIDE SEQUENCE</scope>
    <source>
        <tissue evidence="1">Whole organism</tissue>
    </source>
</reference>
<organism evidence="1">
    <name type="scientific">Lepeophtheirus salmonis</name>
    <name type="common">Salmon louse</name>
    <name type="synonym">Caligus salmonis</name>
    <dbReference type="NCBI Taxonomy" id="72036"/>
    <lineage>
        <taxon>Eukaryota</taxon>
        <taxon>Metazoa</taxon>
        <taxon>Ecdysozoa</taxon>
        <taxon>Arthropoda</taxon>
        <taxon>Crustacea</taxon>
        <taxon>Multicrustacea</taxon>
        <taxon>Hexanauplia</taxon>
        <taxon>Copepoda</taxon>
        <taxon>Siphonostomatoida</taxon>
        <taxon>Caligidae</taxon>
        <taxon>Lepeophtheirus</taxon>
    </lineage>
</organism>
<sequence>MRIIYKKIYI</sequence>
<evidence type="ECO:0000313" key="1">
    <source>
        <dbReference type="EMBL" id="CDW19495.1"/>
    </source>
</evidence>
<accession>A0A0K2T131</accession>
<protein>
    <submittedName>
        <fullName evidence="1">Uncharacterized protein</fullName>
    </submittedName>
</protein>